<dbReference type="InterPro" id="IPR011009">
    <property type="entry name" value="Kinase-like_dom_sf"/>
</dbReference>
<dbReference type="PANTHER" id="PTHR27006:SF606">
    <property type="entry name" value="INTERLEUKIN-1 RECEPTOR-ASSOCIATED KINASE 4"/>
    <property type="match status" value="1"/>
</dbReference>
<evidence type="ECO:0000313" key="2">
    <source>
        <dbReference type="Proteomes" id="UP000237347"/>
    </source>
</evidence>
<dbReference type="SUPFAM" id="SSF56112">
    <property type="entry name" value="Protein kinase-like (PK-like)"/>
    <property type="match status" value="1"/>
</dbReference>
<accession>A0AAW0JL09</accession>
<organism evidence="1 2">
    <name type="scientific">Quercus suber</name>
    <name type="common">Cork oak</name>
    <dbReference type="NCBI Taxonomy" id="58331"/>
    <lineage>
        <taxon>Eukaryota</taxon>
        <taxon>Viridiplantae</taxon>
        <taxon>Streptophyta</taxon>
        <taxon>Embryophyta</taxon>
        <taxon>Tracheophyta</taxon>
        <taxon>Spermatophyta</taxon>
        <taxon>Magnoliopsida</taxon>
        <taxon>eudicotyledons</taxon>
        <taxon>Gunneridae</taxon>
        <taxon>Pentapetalae</taxon>
        <taxon>rosids</taxon>
        <taxon>fabids</taxon>
        <taxon>Fagales</taxon>
        <taxon>Fagaceae</taxon>
        <taxon>Quercus</taxon>
    </lineage>
</organism>
<evidence type="ECO:0000313" key="1">
    <source>
        <dbReference type="EMBL" id="KAK7826781.1"/>
    </source>
</evidence>
<reference evidence="1 2" key="1">
    <citation type="journal article" date="2018" name="Sci. Data">
        <title>The draft genome sequence of cork oak.</title>
        <authorList>
            <person name="Ramos A.M."/>
            <person name="Usie A."/>
            <person name="Barbosa P."/>
            <person name="Barros P.M."/>
            <person name="Capote T."/>
            <person name="Chaves I."/>
            <person name="Simoes F."/>
            <person name="Abreu I."/>
            <person name="Carrasquinho I."/>
            <person name="Faro C."/>
            <person name="Guimaraes J.B."/>
            <person name="Mendonca D."/>
            <person name="Nobrega F."/>
            <person name="Rodrigues L."/>
            <person name="Saibo N.J.M."/>
            <person name="Varela M.C."/>
            <person name="Egas C."/>
            <person name="Matos J."/>
            <person name="Miguel C.M."/>
            <person name="Oliveira M.M."/>
            <person name="Ricardo C.P."/>
            <person name="Goncalves S."/>
        </authorList>
    </citation>
    <scope>NUCLEOTIDE SEQUENCE [LARGE SCALE GENOMIC DNA]</scope>
    <source>
        <strain evidence="2">cv. HL8</strain>
    </source>
</reference>
<sequence length="155" mass="17205">MNLPLLNVYITCSSLEVLDVKSLQFDFGTIIIATNNFAEANKLGKGGFGAVYKAWKNWMEGTATNLIDPTLRDSQITEIMRCIHTGLLCVQKQPVARPNMTSVVALINSDSITRPVPTRPADFTQSNVVLDTPLQQDIGSHVTKYEFSITELYPR</sequence>
<proteinExistence type="predicted"/>
<name>A0AAW0JL09_QUESU</name>
<comment type="caution">
    <text evidence="1">The sequence shown here is derived from an EMBL/GenBank/DDBJ whole genome shotgun (WGS) entry which is preliminary data.</text>
</comment>
<dbReference type="Gene3D" id="3.30.200.20">
    <property type="entry name" value="Phosphorylase Kinase, domain 1"/>
    <property type="match status" value="1"/>
</dbReference>
<dbReference type="PANTHER" id="PTHR27006">
    <property type="entry name" value="PROMASTIGOTE SURFACE ANTIGEN PROTEIN PSA"/>
    <property type="match status" value="1"/>
</dbReference>
<gene>
    <name evidence="1" type="primary">CRK6</name>
    <name evidence="1" type="ORF">CFP56_031698</name>
</gene>
<dbReference type="Proteomes" id="UP000237347">
    <property type="component" value="Unassembled WGS sequence"/>
</dbReference>
<dbReference type="EMBL" id="PKMF04000536">
    <property type="protein sequence ID" value="KAK7826781.1"/>
    <property type="molecule type" value="Genomic_DNA"/>
</dbReference>
<protein>
    <submittedName>
        <fullName evidence="1">Cysteine-rich receptor-like protein kinase 6</fullName>
    </submittedName>
</protein>
<dbReference type="AlphaFoldDB" id="A0AAW0JL09"/>
<dbReference type="GO" id="GO:0016301">
    <property type="term" value="F:kinase activity"/>
    <property type="evidence" value="ECO:0007669"/>
    <property type="project" value="UniProtKB-KW"/>
</dbReference>
<keyword evidence="2" id="KW-1185">Reference proteome</keyword>